<evidence type="ECO:0000256" key="1">
    <source>
        <dbReference type="SAM" id="SignalP"/>
    </source>
</evidence>
<feature type="signal peptide" evidence="1">
    <location>
        <begin position="1"/>
        <end position="15"/>
    </location>
</feature>
<dbReference type="AlphaFoldDB" id="A0A0A9FND3"/>
<reference evidence="2" key="1">
    <citation type="submission" date="2014-09" db="EMBL/GenBank/DDBJ databases">
        <authorList>
            <person name="Magalhaes I.L.F."/>
            <person name="Oliveira U."/>
            <person name="Santos F.R."/>
            <person name="Vidigal T.H.D.A."/>
            <person name="Brescovit A.D."/>
            <person name="Santos A.J."/>
        </authorList>
    </citation>
    <scope>NUCLEOTIDE SEQUENCE</scope>
    <source>
        <tissue evidence="2">Shoot tissue taken approximately 20 cm above the soil surface</tissue>
    </source>
</reference>
<feature type="chain" id="PRO_5012407235" evidence="1">
    <location>
        <begin position="16"/>
        <end position="26"/>
    </location>
</feature>
<name>A0A0A9FND3_ARUDO</name>
<reference evidence="2" key="2">
    <citation type="journal article" date="2015" name="Data Brief">
        <title>Shoot transcriptome of the giant reed, Arundo donax.</title>
        <authorList>
            <person name="Barrero R.A."/>
            <person name="Guerrero F.D."/>
            <person name="Moolhuijzen P."/>
            <person name="Goolsby J.A."/>
            <person name="Tidwell J."/>
            <person name="Bellgard S.E."/>
            <person name="Bellgard M.I."/>
        </authorList>
    </citation>
    <scope>NUCLEOTIDE SEQUENCE</scope>
    <source>
        <tissue evidence="2">Shoot tissue taken approximately 20 cm above the soil surface</tissue>
    </source>
</reference>
<organism evidence="2">
    <name type="scientific">Arundo donax</name>
    <name type="common">Giant reed</name>
    <name type="synonym">Donax arundinaceus</name>
    <dbReference type="NCBI Taxonomy" id="35708"/>
    <lineage>
        <taxon>Eukaryota</taxon>
        <taxon>Viridiplantae</taxon>
        <taxon>Streptophyta</taxon>
        <taxon>Embryophyta</taxon>
        <taxon>Tracheophyta</taxon>
        <taxon>Spermatophyta</taxon>
        <taxon>Magnoliopsida</taxon>
        <taxon>Liliopsida</taxon>
        <taxon>Poales</taxon>
        <taxon>Poaceae</taxon>
        <taxon>PACMAD clade</taxon>
        <taxon>Arundinoideae</taxon>
        <taxon>Arundineae</taxon>
        <taxon>Arundo</taxon>
    </lineage>
</organism>
<protein>
    <submittedName>
        <fullName evidence="2">Uncharacterized protein</fullName>
    </submittedName>
</protein>
<accession>A0A0A9FND3</accession>
<sequence length="26" mass="2916">MHCLHFCVTFKIVSAFCQPLCTVVTS</sequence>
<evidence type="ECO:0000313" key="2">
    <source>
        <dbReference type="EMBL" id="JAE14325.1"/>
    </source>
</evidence>
<proteinExistence type="predicted"/>
<keyword evidence="1" id="KW-0732">Signal</keyword>
<dbReference type="EMBL" id="GBRH01183571">
    <property type="protein sequence ID" value="JAE14325.1"/>
    <property type="molecule type" value="Transcribed_RNA"/>
</dbReference>